<dbReference type="Proteomes" id="UP000029867">
    <property type="component" value="Unassembled WGS sequence"/>
</dbReference>
<name>A0A099NX64_PICKU</name>
<keyword evidence="4 8" id="KW-0812">Transmembrane</keyword>
<dbReference type="GO" id="GO:0000329">
    <property type="term" value="C:fungal-type vacuole membrane"/>
    <property type="evidence" value="ECO:0007669"/>
    <property type="project" value="EnsemblFungi"/>
</dbReference>
<keyword evidence="6 8" id="KW-0072">Autophagy</keyword>
<dbReference type="AlphaFoldDB" id="A0A099NX64"/>
<feature type="transmembrane region" description="Helical" evidence="8">
    <location>
        <begin position="152"/>
        <end position="176"/>
    </location>
</feature>
<sequence length="508" mass="56083">MTTTKADILSWALISLAAEPYVVCVLGTYTPIFLEQIARENGVLEKDHSSPCIAISQVVRGTHGDILEYSGELTQETQACVLPMFGGRFYIDTSSYALYTFSLSVLIQTVCVLTINGIADNSNLKKTLIVLFGCLGGLATFFFFYLGNNNYYTASFLAICANISFGCVSVLMNAYLTIMVNNSSCSDTEVQRQELLLEQDNDQVISNSEALGKIGSKISGVGTSTGYIAAMLLQVVFLLLMNYMTENGYDVFWSIKLVISIAGLWWLIWQAPIAIFLKNIESLQTKSMSIKEMVIQGYKELGHVLINIRSLKDIYYYLLAMFVLTDSLTTINSTAILFGKTVLNMPVTSLAKIGVLVMISAIAGSIIIPIVLIGKYGYRVEKVQLLLVLWCLCVPLYGIFALTSAFEMYVLAVWYGLGLGGLSTINRSIYSIIIPEGKENIFFSIYSLTDRTSSIVGPFVVGLIINIFHNVRGAFWILTAFLLISIPILSVKFDLDRARSESFNFGLD</sequence>
<evidence type="ECO:0000256" key="5">
    <source>
        <dbReference type="ARBA" id="ARBA00022989"/>
    </source>
</evidence>
<dbReference type="Gene3D" id="1.20.1250.20">
    <property type="entry name" value="MFS general substrate transporter like domains"/>
    <property type="match status" value="1"/>
</dbReference>
<dbReference type="VEuPathDB" id="FungiDB:C5L36_0A00110"/>
<feature type="transmembrane region" description="Helical" evidence="8">
    <location>
        <begin position="251"/>
        <end position="277"/>
    </location>
</feature>
<comment type="similarity">
    <text evidence="2 8">Belongs to the ATG22 family.</text>
</comment>
<keyword evidence="3 8" id="KW-0813">Transport</keyword>
<dbReference type="PANTHER" id="PTHR23519">
    <property type="entry name" value="AUTOPHAGY-RELATED PROTEIN 22"/>
    <property type="match status" value="1"/>
</dbReference>
<comment type="function">
    <text evidence="8">Vacuolar effluxer which mediate the efflux of amino acids resulting from autophagic degradation. The release of autophagic amino acids allows the maintenance of protein synthesis and viability during nitrogen starvation.</text>
</comment>
<evidence type="ECO:0000256" key="1">
    <source>
        <dbReference type="ARBA" id="ARBA00004128"/>
    </source>
</evidence>
<dbReference type="GO" id="GO:0032974">
    <property type="term" value="P:amino acid transmembrane export from vacuole"/>
    <property type="evidence" value="ECO:0007669"/>
    <property type="project" value="EnsemblFungi"/>
</dbReference>
<proteinExistence type="inferred from homology"/>
<evidence type="ECO:0000256" key="2">
    <source>
        <dbReference type="ARBA" id="ARBA00006978"/>
    </source>
</evidence>
<keyword evidence="5 8" id="KW-1133">Transmembrane helix</keyword>
<accession>A0A099NX64</accession>
<comment type="caution">
    <text evidence="9">The sequence shown here is derived from an EMBL/GenBank/DDBJ whole genome shotgun (WGS) entry which is preliminary data.</text>
</comment>
<dbReference type="EMBL" id="JQFK01000068">
    <property type="protein sequence ID" value="KGK36476.1"/>
    <property type="molecule type" value="Genomic_DNA"/>
</dbReference>
<dbReference type="eggNOG" id="ENOG502QR9I">
    <property type="taxonomic scope" value="Eukaryota"/>
</dbReference>
<evidence type="ECO:0000256" key="3">
    <source>
        <dbReference type="ARBA" id="ARBA00022448"/>
    </source>
</evidence>
<dbReference type="InterPro" id="IPR050495">
    <property type="entry name" value="ATG22/LtaA_families"/>
</dbReference>
<organism evidence="9 10">
    <name type="scientific">Pichia kudriavzevii</name>
    <name type="common">Yeast</name>
    <name type="synonym">Issatchenkia orientalis</name>
    <dbReference type="NCBI Taxonomy" id="4909"/>
    <lineage>
        <taxon>Eukaryota</taxon>
        <taxon>Fungi</taxon>
        <taxon>Dikarya</taxon>
        <taxon>Ascomycota</taxon>
        <taxon>Saccharomycotina</taxon>
        <taxon>Pichiomycetes</taxon>
        <taxon>Pichiales</taxon>
        <taxon>Pichiaceae</taxon>
        <taxon>Pichia</taxon>
    </lineage>
</organism>
<keyword evidence="8" id="KW-0029">Amino-acid transport</keyword>
<dbReference type="HOGENOM" id="CLU_017518_1_0_1"/>
<reference evidence="10" key="1">
    <citation type="journal article" date="2014" name="Microb. Cell Fact.">
        <title>Exploiting Issatchenkia orientalis SD108 for succinic acid production.</title>
        <authorList>
            <person name="Xiao H."/>
            <person name="Shao Z."/>
            <person name="Jiang Y."/>
            <person name="Dole S."/>
            <person name="Zhao H."/>
        </authorList>
    </citation>
    <scope>NUCLEOTIDE SEQUENCE [LARGE SCALE GENOMIC DNA]</scope>
    <source>
        <strain evidence="10">SD108</strain>
    </source>
</reference>
<feature type="transmembrane region" description="Helical" evidence="8">
    <location>
        <begin position="314"/>
        <end position="338"/>
    </location>
</feature>
<evidence type="ECO:0000256" key="6">
    <source>
        <dbReference type="ARBA" id="ARBA00023006"/>
    </source>
</evidence>
<dbReference type="GO" id="GO:0006914">
    <property type="term" value="P:autophagy"/>
    <property type="evidence" value="ECO:0007669"/>
    <property type="project" value="UniProtKB-KW"/>
</dbReference>
<evidence type="ECO:0000256" key="4">
    <source>
        <dbReference type="ARBA" id="ARBA00022692"/>
    </source>
</evidence>
<comment type="subcellular location">
    <subcellularLocation>
        <location evidence="1 8">Vacuole membrane</location>
        <topology evidence="1 8">Multi-pass membrane protein</topology>
    </subcellularLocation>
</comment>
<feature type="transmembrane region" description="Helical" evidence="8">
    <location>
        <begin position="445"/>
        <end position="468"/>
    </location>
</feature>
<feature type="transmembrane region" description="Helical" evidence="8">
    <location>
        <begin position="474"/>
        <end position="493"/>
    </location>
</feature>
<dbReference type="InterPro" id="IPR024671">
    <property type="entry name" value="Atg22-like"/>
</dbReference>
<keyword evidence="8" id="KW-0926">Vacuole</keyword>
<evidence type="ECO:0000313" key="10">
    <source>
        <dbReference type="Proteomes" id="UP000029867"/>
    </source>
</evidence>
<evidence type="ECO:0000313" key="9">
    <source>
        <dbReference type="EMBL" id="KGK36476.1"/>
    </source>
</evidence>
<dbReference type="PANTHER" id="PTHR23519:SF1">
    <property type="entry name" value="AUTOPHAGY-RELATED PROTEIN 22"/>
    <property type="match status" value="1"/>
</dbReference>
<feature type="transmembrane region" description="Helical" evidence="8">
    <location>
        <begin position="96"/>
        <end position="115"/>
    </location>
</feature>
<feature type="transmembrane region" description="Helical" evidence="8">
    <location>
        <begin position="385"/>
        <end position="406"/>
    </location>
</feature>
<evidence type="ECO:0000256" key="8">
    <source>
        <dbReference type="RuleBase" id="RU363073"/>
    </source>
</evidence>
<feature type="transmembrane region" description="Helical" evidence="8">
    <location>
        <begin position="226"/>
        <end position="245"/>
    </location>
</feature>
<feature type="transmembrane region" description="Helical" evidence="8">
    <location>
        <begin position="350"/>
        <end position="373"/>
    </location>
</feature>
<dbReference type="InterPro" id="IPR036259">
    <property type="entry name" value="MFS_trans_sf"/>
</dbReference>
<dbReference type="Pfam" id="PF11700">
    <property type="entry name" value="ATG22"/>
    <property type="match status" value="1"/>
</dbReference>
<dbReference type="SUPFAM" id="SSF103473">
    <property type="entry name" value="MFS general substrate transporter"/>
    <property type="match status" value="1"/>
</dbReference>
<feature type="transmembrane region" description="Helical" evidence="8">
    <location>
        <begin position="127"/>
        <end position="146"/>
    </location>
</feature>
<evidence type="ECO:0000256" key="7">
    <source>
        <dbReference type="ARBA" id="ARBA00023136"/>
    </source>
</evidence>
<keyword evidence="7 8" id="KW-0472">Membrane</keyword>
<gene>
    <name evidence="9" type="ORF">JL09_g4374</name>
</gene>
<feature type="transmembrane region" description="Helical" evidence="8">
    <location>
        <begin position="412"/>
        <end position="433"/>
    </location>
</feature>
<protein>
    <recommendedName>
        <fullName evidence="8">Autophagy-related protein</fullName>
    </recommendedName>
</protein>